<dbReference type="InterPro" id="IPR024775">
    <property type="entry name" value="DinB-like"/>
</dbReference>
<dbReference type="Proteomes" id="UP000326344">
    <property type="component" value="Unassembled WGS sequence"/>
</dbReference>
<evidence type="ECO:0000256" key="1">
    <source>
        <dbReference type="SAM" id="SignalP"/>
    </source>
</evidence>
<reference evidence="3 4" key="1">
    <citation type="submission" date="2019-09" db="EMBL/GenBank/DDBJ databases">
        <title>Genome Sequence of Larkinella sp MA1.</title>
        <authorList>
            <person name="Srinivasan S."/>
        </authorList>
    </citation>
    <scope>NUCLEOTIDE SEQUENCE [LARGE SCALE GENOMIC DNA]</scope>
    <source>
        <strain evidence="3 4">MA1</strain>
    </source>
</reference>
<name>A0A5N1JE93_9BACT</name>
<keyword evidence="4" id="KW-1185">Reference proteome</keyword>
<feature type="domain" description="DinB-like" evidence="2">
    <location>
        <begin position="39"/>
        <end position="199"/>
    </location>
</feature>
<protein>
    <submittedName>
        <fullName evidence="3">DinB family protein</fullName>
    </submittedName>
</protein>
<evidence type="ECO:0000313" key="4">
    <source>
        <dbReference type="Proteomes" id="UP000326344"/>
    </source>
</evidence>
<keyword evidence="1" id="KW-0732">Signal</keyword>
<organism evidence="3 4">
    <name type="scientific">Larkinella humicola</name>
    <dbReference type="NCBI Taxonomy" id="2607654"/>
    <lineage>
        <taxon>Bacteria</taxon>
        <taxon>Pseudomonadati</taxon>
        <taxon>Bacteroidota</taxon>
        <taxon>Cytophagia</taxon>
        <taxon>Cytophagales</taxon>
        <taxon>Spirosomataceae</taxon>
        <taxon>Larkinella</taxon>
    </lineage>
</organism>
<dbReference type="Gene3D" id="1.20.120.450">
    <property type="entry name" value="dinb family like domain"/>
    <property type="match status" value="1"/>
</dbReference>
<feature type="signal peptide" evidence="1">
    <location>
        <begin position="1"/>
        <end position="20"/>
    </location>
</feature>
<dbReference type="SUPFAM" id="SSF109854">
    <property type="entry name" value="DinB/YfiT-like putative metalloenzymes"/>
    <property type="match status" value="1"/>
</dbReference>
<accession>A0A5N1JE93</accession>
<proteinExistence type="predicted"/>
<gene>
    <name evidence="3" type="ORF">F0P93_16120</name>
</gene>
<sequence length="215" mass="25189">MKTVFTLVVMFLLWSENVLAQKPGERWSETDKNEIMTMLEQSRQELLNTVKPLTEKQFFYRLDEKSWSANDIVEHLGLIEEGYVREFWWALAQPTMPVSYRDSTAGADQRIRDYATSPNKSEARGTNLPLQRYTSKETCVRIFNTARDQSVEFFTKNATVDMRSFYVFRKSGSGKREIRDLHQNALMMIAHTVRHTNQLKQILTDPRFPKPDVIK</sequence>
<dbReference type="RefSeq" id="WP_150877685.1">
    <property type="nucleotide sequence ID" value="NZ_VTWS01000004.1"/>
</dbReference>
<feature type="chain" id="PRO_5024961963" evidence="1">
    <location>
        <begin position="21"/>
        <end position="215"/>
    </location>
</feature>
<dbReference type="InterPro" id="IPR034660">
    <property type="entry name" value="DinB/YfiT-like"/>
</dbReference>
<dbReference type="EMBL" id="VTWS01000004">
    <property type="protein sequence ID" value="KAA9352715.1"/>
    <property type="molecule type" value="Genomic_DNA"/>
</dbReference>
<evidence type="ECO:0000313" key="3">
    <source>
        <dbReference type="EMBL" id="KAA9352715.1"/>
    </source>
</evidence>
<evidence type="ECO:0000259" key="2">
    <source>
        <dbReference type="Pfam" id="PF12867"/>
    </source>
</evidence>
<dbReference type="Pfam" id="PF12867">
    <property type="entry name" value="DinB_2"/>
    <property type="match status" value="1"/>
</dbReference>
<comment type="caution">
    <text evidence="3">The sequence shown here is derived from an EMBL/GenBank/DDBJ whole genome shotgun (WGS) entry which is preliminary data.</text>
</comment>
<dbReference type="AlphaFoldDB" id="A0A5N1JE93"/>